<dbReference type="RefSeq" id="WP_216561079.1">
    <property type="nucleotide sequence ID" value="NZ_JAHLOH010000045.1"/>
</dbReference>
<dbReference type="InterPro" id="IPR047324">
    <property type="entry name" value="LbH_gamma_CA-like"/>
</dbReference>
<sequence>MIRDLKDKKTNIHPEAFIAETADVLGDVTIGEGSSMWYGAVARGDMSYITIGKFTNIQDNATVHVDTNTPCEIGDYTTIGHNAVVHGCKVGNNCLIGMGSIILNGAVIGDNCIIAAGALITEGAVIPSNSLVMGSPGKVRREVSKEEIETVKYNATRYEELWRNEHL</sequence>
<comment type="caution">
    <text evidence="1">The sequence shown here is derived from an EMBL/GenBank/DDBJ whole genome shotgun (WGS) entry which is preliminary data.</text>
</comment>
<dbReference type="CDD" id="cd04645">
    <property type="entry name" value="LbH_gamma_CA_like"/>
    <property type="match status" value="1"/>
</dbReference>
<dbReference type="InterPro" id="IPR050484">
    <property type="entry name" value="Transf_Hexapept/Carb_Anhydrase"/>
</dbReference>
<organism evidence="1 2">
    <name type="scientific">Tissierella carlieri</name>
    <dbReference type="NCBI Taxonomy" id="689904"/>
    <lineage>
        <taxon>Bacteria</taxon>
        <taxon>Bacillati</taxon>
        <taxon>Bacillota</taxon>
        <taxon>Tissierellia</taxon>
        <taxon>Tissierellales</taxon>
        <taxon>Tissierellaceae</taxon>
        <taxon>Tissierella</taxon>
    </lineage>
</organism>
<dbReference type="PANTHER" id="PTHR13061:SF29">
    <property type="entry name" value="GAMMA CARBONIC ANHYDRASE-LIKE 1, MITOCHONDRIAL-RELATED"/>
    <property type="match status" value="1"/>
</dbReference>
<accession>A0ABT1SE42</accession>
<dbReference type="Pfam" id="PF00132">
    <property type="entry name" value="Hexapep"/>
    <property type="match status" value="1"/>
</dbReference>
<reference evidence="1 2" key="1">
    <citation type="submission" date="2022-06" db="EMBL/GenBank/DDBJ databases">
        <title>Isolation of gut microbiota from human fecal samples.</title>
        <authorList>
            <person name="Pamer E.G."/>
            <person name="Barat B."/>
            <person name="Waligurski E."/>
            <person name="Medina S."/>
            <person name="Paddock L."/>
            <person name="Mostad J."/>
        </authorList>
    </citation>
    <scope>NUCLEOTIDE SEQUENCE [LARGE SCALE GENOMIC DNA]</scope>
    <source>
        <strain evidence="1 2">DFI.7.95</strain>
    </source>
</reference>
<dbReference type="PANTHER" id="PTHR13061">
    <property type="entry name" value="DYNACTIN SUBUNIT P25"/>
    <property type="match status" value="1"/>
</dbReference>
<dbReference type="Proteomes" id="UP001524478">
    <property type="component" value="Unassembled WGS sequence"/>
</dbReference>
<proteinExistence type="predicted"/>
<evidence type="ECO:0000313" key="2">
    <source>
        <dbReference type="Proteomes" id="UP001524478"/>
    </source>
</evidence>
<protein>
    <submittedName>
        <fullName evidence="1">Gamma carbonic anhydrase family protein</fullName>
    </submittedName>
</protein>
<name>A0ABT1SE42_9FIRM</name>
<gene>
    <name evidence="1" type="ORF">NE686_16665</name>
</gene>
<dbReference type="EMBL" id="JANGAC010000015">
    <property type="protein sequence ID" value="MCQ4924738.1"/>
    <property type="molecule type" value="Genomic_DNA"/>
</dbReference>
<keyword evidence="2" id="KW-1185">Reference proteome</keyword>
<dbReference type="InterPro" id="IPR001451">
    <property type="entry name" value="Hexapep"/>
</dbReference>
<evidence type="ECO:0000313" key="1">
    <source>
        <dbReference type="EMBL" id="MCQ4924738.1"/>
    </source>
</evidence>